<dbReference type="PIRSF" id="PIRSF012524">
    <property type="entry name" value="YitL_S1"/>
    <property type="match status" value="1"/>
</dbReference>
<dbReference type="SMART" id="SM00316">
    <property type="entry name" value="S1"/>
    <property type="match status" value="2"/>
</dbReference>
<organism evidence="3 4">
    <name type="scientific">Celerinatantimonas yamalensis</name>
    <dbReference type="NCBI Taxonomy" id="559956"/>
    <lineage>
        <taxon>Bacteria</taxon>
        <taxon>Pseudomonadati</taxon>
        <taxon>Pseudomonadota</taxon>
        <taxon>Gammaproteobacteria</taxon>
        <taxon>Celerinatantimonadaceae</taxon>
        <taxon>Celerinatantimonas</taxon>
    </lineage>
</organism>
<dbReference type="Gene3D" id="6.20.120.50">
    <property type="match status" value="1"/>
</dbReference>
<accession>A0ABW9G4J3</accession>
<dbReference type="Pfam" id="PF13509">
    <property type="entry name" value="S1_2"/>
    <property type="match status" value="2"/>
</dbReference>
<dbReference type="Proteomes" id="UP001629953">
    <property type="component" value="Unassembled WGS sequence"/>
</dbReference>
<evidence type="ECO:0000259" key="2">
    <source>
        <dbReference type="PROSITE" id="PS50126"/>
    </source>
</evidence>
<keyword evidence="4" id="KW-1185">Reference proteome</keyword>
<comment type="similarity">
    <text evidence="1">Belongs to the CvfB family.</text>
</comment>
<reference evidence="3 4" key="1">
    <citation type="journal article" date="2013" name="Int. J. Syst. Evol. Microbiol.">
        <title>Celerinatantimonas yamalensis sp. nov., a cold-adapted diazotrophic bacterium from a cold permafrost brine.</title>
        <authorList>
            <person name="Shcherbakova V."/>
            <person name="Chuvilskaya N."/>
            <person name="Rivkina E."/>
            <person name="Demidov N."/>
            <person name="Uchaeva V."/>
            <person name="Suetin S."/>
            <person name="Suzina N."/>
            <person name="Gilichinsky D."/>
        </authorList>
    </citation>
    <scope>NUCLEOTIDE SEQUENCE [LARGE SCALE GENOMIC DNA]</scope>
    <source>
        <strain evidence="3 4">C7</strain>
    </source>
</reference>
<dbReference type="InterPro" id="IPR014464">
    <property type="entry name" value="CvfB_fam"/>
</dbReference>
<dbReference type="EMBL" id="JBEQCT010000002">
    <property type="protein sequence ID" value="MFM2484590.1"/>
    <property type="molecule type" value="Genomic_DNA"/>
</dbReference>
<gene>
    <name evidence="3" type="ORF">ABUE30_05840</name>
</gene>
<dbReference type="InterPro" id="IPR040764">
    <property type="entry name" value="CvfB_WH"/>
</dbReference>
<dbReference type="PANTHER" id="PTHR37296:SF1">
    <property type="entry name" value="CONSERVED VIRULENCE FACTOR B"/>
    <property type="match status" value="1"/>
</dbReference>
<evidence type="ECO:0000313" key="3">
    <source>
        <dbReference type="EMBL" id="MFM2484590.1"/>
    </source>
</evidence>
<evidence type="ECO:0000313" key="4">
    <source>
        <dbReference type="Proteomes" id="UP001629953"/>
    </source>
</evidence>
<evidence type="ECO:0000256" key="1">
    <source>
        <dbReference type="PIRNR" id="PIRNR012524"/>
    </source>
</evidence>
<name>A0ABW9G4J3_9GAMM</name>
<dbReference type="RefSeq" id="WP_408622775.1">
    <property type="nucleotide sequence ID" value="NZ_JBEQCT010000002.1"/>
</dbReference>
<dbReference type="PROSITE" id="PS50126">
    <property type="entry name" value="S1"/>
    <property type="match status" value="1"/>
</dbReference>
<dbReference type="Gene3D" id="1.10.10.10">
    <property type="entry name" value="Winged helix-like DNA-binding domain superfamily/Winged helix DNA-binding domain"/>
    <property type="match status" value="1"/>
</dbReference>
<feature type="domain" description="S1 motif" evidence="2">
    <location>
        <begin position="144"/>
        <end position="204"/>
    </location>
</feature>
<dbReference type="InterPro" id="IPR003029">
    <property type="entry name" value="S1_domain"/>
</dbReference>
<dbReference type="Pfam" id="PF17783">
    <property type="entry name" value="WHD_CvfB"/>
    <property type="match status" value="1"/>
</dbReference>
<proteinExistence type="inferred from homology"/>
<dbReference type="Gene3D" id="2.40.50.140">
    <property type="entry name" value="Nucleic acid-binding proteins"/>
    <property type="match status" value="2"/>
</dbReference>
<dbReference type="InterPro" id="IPR012340">
    <property type="entry name" value="NA-bd_OB-fold"/>
</dbReference>
<dbReference type="InterPro" id="IPR039566">
    <property type="entry name" value="CvfB_S1_st"/>
</dbReference>
<dbReference type="InterPro" id="IPR036388">
    <property type="entry name" value="WH-like_DNA-bd_sf"/>
</dbReference>
<dbReference type="PANTHER" id="PTHR37296">
    <property type="entry name" value="CONSERVED VIRULENCE FACTOR B"/>
    <property type="match status" value="1"/>
</dbReference>
<comment type="caution">
    <text evidence="3">The sequence shown here is derived from an EMBL/GenBank/DDBJ whole genome shotgun (WGS) entry which is preliminary data.</text>
</comment>
<sequence>MLQIGRIQPLRLVRVDANQAILQSQDERQIPMPSEQLPEGLNPGDSLEAFIYPDSQEQLVATTHIPHAQIGQVAWLQVVAVHPIGAFLDLGIDKDVFVATHEQYEPMHVGQSYAVFLYLDDRGRLAATPRLSEHLCAHSDYQRGQIVTGLISARSELGYQVAIDHQFLGMLYHNELFQRVRVGQTINAYVLKNRDDGRLDLRQQPIGDHQLDELQQRILRKLDDDGGYLGLSDKSDPKLIAAVFGVSKGQYKKAIGHLYRQKLIKISATGILRYTD</sequence>
<dbReference type="SUPFAM" id="SSF50249">
    <property type="entry name" value="Nucleic acid-binding proteins"/>
    <property type="match status" value="1"/>
</dbReference>
<protein>
    <submittedName>
        <fullName evidence="3">S1-like domain-containing RNA-binding protein</fullName>
    </submittedName>
</protein>